<accession>A0A8S5RMH2</accession>
<evidence type="ECO:0000313" key="4">
    <source>
        <dbReference type="EMBL" id="DAE32204.1"/>
    </source>
</evidence>
<sequence>MGTLTETVNVIVGIVASLGGISLIKFLFFMRPERRKAQAEAGLKEVEKEERELGVMKKLVESLQQRIEQQDQKIKELNGRMDKLYVQLHEQERENNALIRENNELRLALKEAEHNVCVRPDDECFKGRLPKRTYCRLKKLANGDYDAFYKEGDTEEATDSQRERNNEDNGILEKPNKG</sequence>
<protein>
    <submittedName>
        <fullName evidence="4">Uncharacterized protein</fullName>
    </submittedName>
</protein>
<evidence type="ECO:0000256" key="2">
    <source>
        <dbReference type="SAM" id="MobiDB-lite"/>
    </source>
</evidence>
<evidence type="ECO:0000256" key="3">
    <source>
        <dbReference type="SAM" id="Phobius"/>
    </source>
</evidence>
<dbReference type="EMBL" id="BK059118">
    <property type="protein sequence ID" value="DAE32204.1"/>
    <property type="molecule type" value="Genomic_DNA"/>
</dbReference>
<keyword evidence="3" id="KW-0472">Membrane</keyword>
<keyword evidence="1" id="KW-0175">Coiled coil</keyword>
<evidence type="ECO:0000256" key="1">
    <source>
        <dbReference type="SAM" id="Coils"/>
    </source>
</evidence>
<name>A0A8S5RMH2_9VIRU</name>
<feature type="region of interest" description="Disordered" evidence="2">
    <location>
        <begin position="152"/>
        <end position="178"/>
    </location>
</feature>
<keyword evidence="3" id="KW-0812">Transmembrane</keyword>
<keyword evidence="3" id="KW-1133">Transmembrane helix</keyword>
<feature type="transmembrane region" description="Helical" evidence="3">
    <location>
        <begin position="6"/>
        <end position="28"/>
    </location>
</feature>
<proteinExistence type="predicted"/>
<feature type="coiled-coil region" evidence="1">
    <location>
        <begin position="46"/>
        <end position="115"/>
    </location>
</feature>
<organism evidence="4">
    <name type="scientific">virus sp. ctLpa4</name>
    <dbReference type="NCBI Taxonomy" id="2825814"/>
    <lineage>
        <taxon>Viruses</taxon>
    </lineage>
</organism>
<reference evidence="4" key="1">
    <citation type="journal article" date="2021" name="Proc. Natl. Acad. Sci. U.S.A.">
        <title>A Catalog of Tens of Thousands of Viruses from Human Metagenomes Reveals Hidden Associations with Chronic Diseases.</title>
        <authorList>
            <person name="Tisza M.J."/>
            <person name="Buck C.B."/>
        </authorList>
    </citation>
    <scope>NUCLEOTIDE SEQUENCE</scope>
    <source>
        <strain evidence="4">CtLpa4</strain>
    </source>
</reference>